<comment type="caution">
    <text evidence="1">The sequence shown here is derived from an EMBL/GenBank/DDBJ whole genome shotgun (WGS) entry which is preliminary data.</text>
</comment>
<keyword evidence="2" id="KW-1185">Reference proteome</keyword>
<sequence>MYVRNTIYITTNNQHKNTIYIKKITFRAEMCLVITPSITTEPRKRTKTRRPTLRRRRWRSLATVEPRHRQGTREWSTLTVMGYQGWSWLRR</sequence>
<evidence type="ECO:0000313" key="1">
    <source>
        <dbReference type="EMBL" id="CAI0376334.1"/>
    </source>
</evidence>
<organism evidence="1 2">
    <name type="scientific">Linum tenue</name>
    <dbReference type="NCBI Taxonomy" id="586396"/>
    <lineage>
        <taxon>Eukaryota</taxon>
        <taxon>Viridiplantae</taxon>
        <taxon>Streptophyta</taxon>
        <taxon>Embryophyta</taxon>
        <taxon>Tracheophyta</taxon>
        <taxon>Spermatophyta</taxon>
        <taxon>Magnoliopsida</taxon>
        <taxon>eudicotyledons</taxon>
        <taxon>Gunneridae</taxon>
        <taxon>Pentapetalae</taxon>
        <taxon>rosids</taxon>
        <taxon>fabids</taxon>
        <taxon>Malpighiales</taxon>
        <taxon>Linaceae</taxon>
        <taxon>Linum</taxon>
    </lineage>
</organism>
<dbReference type="Proteomes" id="UP001154282">
    <property type="component" value="Unassembled WGS sequence"/>
</dbReference>
<protein>
    <submittedName>
        <fullName evidence="1">Uncharacterized protein</fullName>
    </submittedName>
</protein>
<accession>A0AAV0GTP0</accession>
<dbReference type="AlphaFoldDB" id="A0AAV0GTP0"/>
<name>A0AAV0GTP0_9ROSI</name>
<proteinExistence type="predicted"/>
<reference evidence="1" key="1">
    <citation type="submission" date="2022-08" db="EMBL/GenBank/DDBJ databases">
        <authorList>
            <person name="Gutierrez-Valencia J."/>
        </authorList>
    </citation>
    <scope>NUCLEOTIDE SEQUENCE</scope>
</reference>
<dbReference type="EMBL" id="CAMGYJ010000002">
    <property type="protein sequence ID" value="CAI0376334.1"/>
    <property type="molecule type" value="Genomic_DNA"/>
</dbReference>
<gene>
    <name evidence="1" type="ORF">LITE_LOCUS970</name>
</gene>
<evidence type="ECO:0000313" key="2">
    <source>
        <dbReference type="Proteomes" id="UP001154282"/>
    </source>
</evidence>